<feature type="compositionally biased region" description="Polar residues" evidence="1">
    <location>
        <begin position="756"/>
        <end position="786"/>
    </location>
</feature>
<evidence type="ECO:0000313" key="2">
    <source>
        <dbReference type="EMBL" id="PWN94205.1"/>
    </source>
</evidence>
<feature type="region of interest" description="Disordered" evidence="1">
    <location>
        <begin position="818"/>
        <end position="1039"/>
    </location>
</feature>
<dbReference type="GeneID" id="37042698"/>
<dbReference type="OrthoDB" id="2413468at2759"/>
<feature type="compositionally biased region" description="Low complexity" evidence="1">
    <location>
        <begin position="621"/>
        <end position="634"/>
    </location>
</feature>
<feature type="compositionally biased region" description="Basic and acidic residues" evidence="1">
    <location>
        <begin position="270"/>
        <end position="285"/>
    </location>
</feature>
<dbReference type="AlphaFoldDB" id="A0A316Z1Y9"/>
<feature type="compositionally biased region" description="Polar residues" evidence="1">
    <location>
        <begin position="729"/>
        <end position="742"/>
    </location>
</feature>
<dbReference type="EMBL" id="KZ819634">
    <property type="protein sequence ID" value="PWN94205.1"/>
    <property type="molecule type" value="Genomic_DNA"/>
</dbReference>
<reference evidence="2 3" key="1">
    <citation type="journal article" date="2018" name="Mol. Biol. Evol.">
        <title>Broad Genomic Sampling Reveals a Smut Pathogenic Ancestry of the Fungal Clade Ustilaginomycotina.</title>
        <authorList>
            <person name="Kijpornyongpan T."/>
            <person name="Mondo S.J."/>
            <person name="Barry K."/>
            <person name="Sandor L."/>
            <person name="Lee J."/>
            <person name="Lipzen A."/>
            <person name="Pangilinan J."/>
            <person name="LaButti K."/>
            <person name="Hainaut M."/>
            <person name="Henrissat B."/>
            <person name="Grigoriev I.V."/>
            <person name="Spatafora J.W."/>
            <person name="Aime M.C."/>
        </authorList>
    </citation>
    <scope>NUCLEOTIDE SEQUENCE [LARGE SCALE GENOMIC DNA]</scope>
    <source>
        <strain evidence="2 3">MCA 4198</strain>
    </source>
</reference>
<gene>
    <name evidence="2" type="ORF">FA10DRAFT_264769</name>
</gene>
<evidence type="ECO:0000313" key="3">
    <source>
        <dbReference type="Proteomes" id="UP000245768"/>
    </source>
</evidence>
<feature type="region of interest" description="Disordered" evidence="1">
    <location>
        <begin position="548"/>
        <end position="567"/>
    </location>
</feature>
<feature type="compositionally biased region" description="Low complexity" evidence="1">
    <location>
        <begin position="231"/>
        <end position="246"/>
    </location>
</feature>
<protein>
    <recommendedName>
        <fullName evidence="4">CUE domain-containing protein</fullName>
    </recommendedName>
</protein>
<dbReference type="STRING" id="215250.A0A316Z1Y9"/>
<keyword evidence="3" id="KW-1185">Reference proteome</keyword>
<feature type="compositionally biased region" description="Gly residues" evidence="1">
    <location>
        <begin position="698"/>
        <end position="720"/>
    </location>
</feature>
<dbReference type="InParanoid" id="A0A316Z1Y9"/>
<feature type="region of interest" description="Disordered" evidence="1">
    <location>
        <begin position="422"/>
        <end position="481"/>
    </location>
</feature>
<feature type="compositionally biased region" description="Low complexity" evidence="1">
    <location>
        <begin position="994"/>
        <end position="1003"/>
    </location>
</feature>
<dbReference type="RefSeq" id="XP_025381403.1">
    <property type="nucleotide sequence ID" value="XM_025520782.1"/>
</dbReference>
<feature type="compositionally biased region" description="Polar residues" evidence="1">
    <location>
        <begin position="953"/>
        <end position="973"/>
    </location>
</feature>
<feature type="compositionally biased region" description="Basic and acidic residues" evidence="1">
    <location>
        <begin position="250"/>
        <end position="262"/>
    </location>
</feature>
<feature type="compositionally biased region" description="Low complexity" evidence="1">
    <location>
        <begin position="826"/>
        <end position="867"/>
    </location>
</feature>
<feature type="compositionally biased region" description="Polar residues" evidence="1">
    <location>
        <begin position="907"/>
        <end position="930"/>
    </location>
</feature>
<accession>A0A316Z1Y9</accession>
<feature type="compositionally biased region" description="Polar residues" evidence="1">
    <location>
        <begin position="52"/>
        <end position="73"/>
    </location>
</feature>
<feature type="compositionally biased region" description="Basic and acidic residues" evidence="1">
    <location>
        <begin position="202"/>
        <end position="230"/>
    </location>
</feature>
<name>A0A316Z1Y9_9BASI</name>
<organism evidence="2 3">
    <name type="scientific">Acaromyces ingoldii</name>
    <dbReference type="NCBI Taxonomy" id="215250"/>
    <lineage>
        <taxon>Eukaryota</taxon>
        <taxon>Fungi</taxon>
        <taxon>Dikarya</taxon>
        <taxon>Basidiomycota</taxon>
        <taxon>Ustilaginomycotina</taxon>
        <taxon>Exobasidiomycetes</taxon>
        <taxon>Exobasidiales</taxon>
        <taxon>Cryptobasidiaceae</taxon>
        <taxon>Acaromyces</taxon>
    </lineage>
</organism>
<feature type="compositionally biased region" description="Low complexity" evidence="1">
    <location>
        <begin position="644"/>
        <end position="675"/>
    </location>
</feature>
<feature type="compositionally biased region" description="Polar residues" evidence="1">
    <location>
        <begin position="15"/>
        <end position="24"/>
    </location>
</feature>
<feature type="compositionally biased region" description="Basic and acidic residues" evidence="1">
    <location>
        <begin position="306"/>
        <end position="320"/>
    </location>
</feature>
<feature type="compositionally biased region" description="Low complexity" evidence="1">
    <location>
        <begin position="877"/>
        <end position="898"/>
    </location>
</feature>
<evidence type="ECO:0008006" key="4">
    <source>
        <dbReference type="Google" id="ProtNLM"/>
    </source>
</evidence>
<feature type="compositionally biased region" description="Basic and acidic residues" evidence="1">
    <location>
        <begin position="181"/>
        <end position="192"/>
    </location>
</feature>
<evidence type="ECO:0000256" key="1">
    <source>
        <dbReference type="SAM" id="MobiDB-lite"/>
    </source>
</evidence>
<feature type="compositionally biased region" description="Polar residues" evidence="1">
    <location>
        <begin position="432"/>
        <end position="458"/>
    </location>
</feature>
<dbReference type="Proteomes" id="UP000245768">
    <property type="component" value="Unassembled WGS sequence"/>
</dbReference>
<proteinExistence type="predicted"/>
<feature type="compositionally biased region" description="Low complexity" evidence="1">
    <location>
        <begin position="464"/>
        <end position="473"/>
    </location>
</feature>
<feature type="region of interest" description="Disordered" evidence="1">
    <location>
        <begin position="1"/>
        <end position="329"/>
    </location>
</feature>
<feature type="region of interest" description="Disordered" evidence="1">
    <location>
        <begin position="594"/>
        <end position="789"/>
    </location>
</feature>
<sequence length="1087" mass="113630">MSDSQHASILDSFGGISTPQSEWSSIHGGLHSRDSSVSGPRAAFGRGIPMLASNSASTGNNDDAQSDTSLYSDQEQDYMRGNSDIFINAPDSPAVPQRLSSVSHPRERSFFDPNSSSPPDPGAASPSEPSRPAEGGTGGEVRDLLGSSPMSKDPSRMSGISARSELSPKIAARTSSSSSRSKKDGTEAELEAHLQQSADAEDPNRPRTLKEARALAKERARLRKEARESESAPASSKAKGKSTTSPVVAPRHEAKPSMDKETAAAALANSDERRSEERPERKSFASDRSLSVYSHEEDPETGPRMQNEDRRVLGHQREPSQGKAADPETLVAMDNLQAAVGEALEDLSFGSSTATETTSTTVPPSAVATVAYNPVDEVKTPVASEATLPSVAAASKATTASHQRGGGAGSFDARAATSNDSGFYPSFVPRSATMSGDLQRQQSDRGTVSLPASTTQPSFPRHVSVPSESSTSSRLGPGRSAMRPARLDVFGKTIPWPAAFDPTAVLEQKRLAPWERARGYAHYCNDLCKTPSGLQVWLEVVQRPAASEQQRRVGRHNRGLGTDASGYAASVRSDATFPIRGDGGKAKEIQTAFQPIPESPPSGLPSNIPYPSLVNQTMVPSASQQHSVSSRSSSTLNDDHHTPASLSRASASAKGAAGNFFSSLGRRGSTRRTAAGMGGIGIGIQPLTSNMTTSHSSGGVGGSSSSSGSGGGLGGGGGRGAKGKVISGPVSSPPTAFNNPQSHLEGAKPGIEGLDRTQSPATMARAQSSPHVAPQTAAQRPSQEVQRAQDPATLAKGFYSPRSTSPAEHQPTVVTRGLLGGRVEGSPLTTPTSATSARTPMGPRAYSQANSAVSAASSATFLTAPASPRDSPSSNEQQQMQLQQQQHLQQLQQQQQQQALPKGQYYGLSSTGGIYGTPQPNEGRTSSPSSPLYAYLATDYAGEKRPSPLATGNEGSPSNESPMLGSSTASQHTVQERDGQRGRSAGLGIPGRRTSSTSVSSNSLRAPGQAEDGGGSSSRKESFSSTRASNGAGDVTDTEEEALEKLADVLQDADRPTLIQYLRRANGNNLVAIGDYFQDQATGKLRR</sequence>